<feature type="domain" description="Histidine kinase" evidence="14">
    <location>
        <begin position="371"/>
        <end position="591"/>
    </location>
</feature>
<dbReference type="PANTHER" id="PTHR43047:SF72">
    <property type="entry name" value="OSMOSENSING HISTIDINE PROTEIN KINASE SLN1"/>
    <property type="match status" value="1"/>
</dbReference>
<feature type="transmembrane region" description="Helical" evidence="13">
    <location>
        <begin position="12"/>
        <end position="32"/>
    </location>
</feature>
<dbReference type="InterPro" id="IPR005467">
    <property type="entry name" value="His_kinase_dom"/>
</dbReference>
<evidence type="ECO:0000256" key="7">
    <source>
        <dbReference type="ARBA" id="ARBA00022692"/>
    </source>
</evidence>
<dbReference type="InterPro" id="IPR036890">
    <property type="entry name" value="HATPase_C_sf"/>
</dbReference>
<evidence type="ECO:0000313" key="15">
    <source>
        <dbReference type="EMBL" id="OJJ24342.1"/>
    </source>
</evidence>
<name>A0A1L9QNW8_9CYAN</name>
<keyword evidence="7 13" id="KW-0812">Transmembrane</keyword>
<feature type="transmembrane region" description="Helical" evidence="13">
    <location>
        <begin position="118"/>
        <end position="144"/>
    </location>
</feature>
<comment type="catalytic activity">
    <reaction evidence="1">
        <text>ATP + protein L-histidine = ADP + protein N-phospho-L-histidine.</text>
        <dbReference type="EC" id="2.7.13.3"/>
    </reaction>
</comment>
<evidence type="ECO:0000256" key="1">
    <source>
        <dbReference type="ARBA" id="ARBA00000085"/>
    </source>
</evidence>
<dbReference type="Gene3D" id="3.30.565.10">
    <property type="entry name" value="Histidine kinase-like ATPase, C-terminal domain"/>
    <property type="match status" value="1"/>
</dbReference>
<reference evidence="15" key="1">
    <citation type="submission" date="2016-10" db="EMBL/GenBank/DDBJ databases">
        <title>CRISPR-Cas defence system in Roseofilum reptotaenium: evidence of a bacteriophage-cyanobacterium arms race in the coral black band disease.</title>
        <authorList>
            <person name="Buerger P."/>
            <person name="Wood-Charlson E.M."/>
            <person name="Weynberg K.D."/>
            <person name="Willis B."/>
            <person name="Van Oppen M.J."/>
        </authorList>
    </citation>
    <scope>NUCLEOTIDE SEQUENCE [LARGE SCALE GENOMIC DNA]</scope>
    <source>
        <strain evidence="15">AO1-A</strain>
    </source>
</reference>
<dbReference type="InterPro" id="IPR004358">
    <property type="entry name" value="Sig_transdc_His_kin-like_C"/>
</dbReference>
<evidence type="ECO:0000256" key="12">
    <source>
        <dbReference type="SAM" id="Coils"/>
    </source>
</evidence>
<feature type="transmembrane region" description="Helical" evidence="13">
    <location>
        <begin position="44"/>
        <end position="61"/>
    </location>
</feature>
<keyword evidence="12" id="KW-0175">Coiled coil</keyword>
<keyword evidence="5" id="KW-0597">Phosphoprotein</keyword>
<feature type="transmembrane region" description="Helical" evidence="13">
    <location>
        <begin position="164"/>
        <end position="183"/>
    </location>
</feature>
<gene>
    <name evidence="15" type="ORF">BI308_17315</name>
</gene>
<evidence type="ECO:0000259" key="14">
    <source>
        <dbReference type="PROSITE" id="PS50109"/>
    </source>
</evidence>
<feature type="transmembrane region" description="Helical" evidence="13">
    <location>
        <begin position="195"/>
        <end position="222"/>
    </location>
</feature>
<dbReference type="Proteomes" id="UP000183940">
    <property type="component" value="Unassembled WGS sequence"/>
</dbReference>
<evidence type="ECO:0000256" key="10">
    <source>
        <dbReference type="ARBA" id="ARBA00023012"/>
    </source>
</evidence>
<dbReference type="AlphaFoldDB" id="A0A1L9QNW8"/>
<feature type="transmembrane region" description="Helical" evidence="13">
    <location>
        <begin position="288"/>
        <end position="309"/>
    </location>
</feature>
<keyword evidence="4" id="KW-1003">Cell membrane</keyword>
<keyword evidence="16" id="KW-1185">Reference proteome</keyword>
<dbReference type="EC" id="2.7.13.3" evidence="3"/>
<dbReference type="GO" id="GO:0005886">
    <property type="term" value="C:plasma membrane"/>
    <property type="evidence" value="ECO:0007669"/>
    <property type="project" value="UniProtKB-SubCell"/>
</dbReference>
<dbReference type="CDD" id="cd00075">
    <property type="entry name" value="HATPase"/>
    <property type="match status" value="1"/>
</dbReference>
<proteinExistence type="predicted"/>
<feature type="transmembrane region" description="Helical" evidence="13">
    <location>
        <begin position="73"/>
        <end position="106"/>
    </location>
</feature>
<evidence type="ECO:0000256" key="11">
    <source>
        <dbReference type="ARBA" id="ARBA00023136"/>
    </source>
</evidence>
<evidence type="ECO:0000256" key="9">
    <source>
        <dbReference type="ARBA" id="ARBA00022989"/>
    </source>
</evidence>
<dbReference type="GO" id="GO:0000155">
    <property type="term" value="F:phosphorelay sensor kinase activity"/>
    <property type="evidence" value="ECO:0007669"/>
    <property type="project" value="InterPro"/>
</dbReference>
<comment type="subcellular location">
    <subcellularLocation>
        <location evidence="2">Cell membrane</location>
        <topology evidence="2">Multi-pass membrane protein</topology>
    </subcellularLocation>
</comment>
<evidence type="ECO:0000256" key="13">
    <source>
        <dbReference type="SAM" id="Phobius"/>
    </source>
</evidence>
<dbReference type="Pfam" id="PF02518">
    <property type="entry name" value="HATPase_c"/>
    <property type="match status" value="1"/>
</dbReference>
<dbReference type="EMBL" id="MLAW01000033">
    <property type="protein sequence ID" value="OJJ24342.1"/>
    <property type="molecule type" value="Genomic_DNA"/>
</dbReference>
<evidence type="ECO:0000256" key="8">
    <source>
        <dbReference type="ARBA" id="ARBA00022777"/>
    </source>
</evidence>
<dbReference type="Pfam" id="PF05231">
    <property type="entry name" value="MASE1"/>
    <property type="match status" value="1"/>
</dbReference>
<keyword evidence="11 13" id="KW-0472">Membrane</keyword>
<evidence type="ECO:0000256" key="6">
    <source>
        <dbReference type="ARBA" id="ARBA00022679"/>
    </source>
</evidence>
<dbReference type="InterPro" id="IPR003661">
    <property type="entry name" value="HisK_dim/P_dom"/>
</dbReference>
<protein>
    <recommendedName>
        <fullName evidence="3">histidine kinase</fullName>
        <ecNumber evidence="3">2.7.13.3</ecNumber>
    </recommendedName>
</protein>
<comment type="caution">
    <text evidence="15">The sequence shown here is derived from an EMBL/GenBank/DDBJ whole genome shotgun (WGS) entry which is preliminary data.</text>
</comment>
<dbReference type="Pfam" id="PF00512">
    <property type="entry name" value="HisKA"/>
    <property type="match status" value="1"/>
</dbReference>
<evidence type="ECO:0000256" key="5">
    <source>
        <dbReference type="ARBA" id="ARBA00022553"/>
    </source>
</evidence>
<dbReference type="STRING" id="1925591.BI308_17315"/>
<feature type="transmembrane region" description="Helical" evidence="13">
    <location>
        <begin position="242"/>
        <end position="267"/>
    </location>
</feature>
<keyword evidence="10" id="KW-0902">Two-component regulatory system</keyword>
<dbReference type="PANTHER" id="PTHR43047">
    <property type="entry name" value="TWO-COMPONENT HISTIDINE PROTEIN KINASE"/>
    <property type="match status" value="1"/>
</dbReference>
<dbReference type="SMART" id="SM00387">
    <property type="entry name" value="HATPase_c"/>
    <property type="match status" value="1"/>
</dbReference>
<dbReference type="InterPro" id="IPR007895">
    <property type="entry name" value="MASE1"/>
</dbReference>
<evidence type="ECO:0000256" key="2">
    <source>
        <dbReference type="ARBA" id="ARBA00004651"/>
    </source>
</evidence>
<feature type="coiled-coil region" evidence="12">
    <location>
        <begin position="309"/>
        <end position="364"/>
    </location>
</feature>
<dbReference type="PRINTS" id="PR00344">
    <property type="entry name" value="BCTRLSENSOR"/>
</dbReference>
<dbReference type="PROSITE" id="PS50109">
    <property type="entry name" value="HIS_KIN"/>
    <property type="match status" value="1"/>
</dbReference>
<keyword evidence="9 13" id="KW-1133">Transmembrane helix</keyword>
<keyword evidence="8" id="KW-0418">Kinase</keyword>
<dbReference type="CDD" id="cd00082">
    <property type="entry name" value="HisKA"/>
    <property type="match status" value="1"/>
</dbReference>
<dbReference type="Gene3D" id="1.10.287.130">
    <property type="match status" value="1"/>
</dbReference>
<organism evidence="15 16">
    <name type="scientific">Roseofilum reptotaenium AO1-A</name>
    <dbReference type="NCBI Taxonomy" id="1925591"/>
    <lineage>
        <taxon>Bacteria</taxon>
        <taxon>Bacillati</taxon>
        <taxon>Cyanobacteriota</taxon>
        <taxon>Cyanophyceae</taxon>
        <taxon>Desertifilales</taxon>
        <taxon>Desertifilaceae</taxon>
        <taxon>Roseofilum</taxon>
    </lineage>
</organism>
<dbReference type="GO" id="GO:0009927">
    <property type="term" value="F:histidine phosphotransfer kinase activity"/>
    <property type="evidence" value="ECO:0007669"/>
    <property type="project" value="TreeGrafter"/>
</dbReference>
<dbReference type="InterPro" id="IPR036097">
    <property type="entry name" value="HisK_dim/P_sf"/>
</dbReference>
<keyword evidence="6" id="KW-0808">Transferase</keyword>
<evidence type="ECO:0000313" key="16">
    <source>
        <dbReference type="Proteomes" id="UP000183940"/>
    </source>
</evidence>
<evidence type="ECO:0000256" key="3">
    <source>
        <dbReference type="ARBA" id="ARBA00012438"/>
    </source>
</evidence>
<sequence length="600" mass="66493">MDTKIITQGYPISRYSLLSGAIVLVYFIVAYITTTMIGLGEISPICPAAGIGLGVLAVYGIELWPGVGLGSWAYALMLGASPVVAIAGALSHITGAAIGVYLLGLCRWKPMLPKLKPVLQLVFWGAMISTGITAFLDTVLGLWLHMLTSQMALEHLWRMWLGESMGVLLITPILVYGISRWSLGKEPIQINTPEYWIETPIAIVLFFVVSSLIFGLPNMGWINDQWMLDIADAPLEYLCFPFIVWAAFRYGAIGVFTTSLSIAVLALMGLSQDQGLLIMRADTRQEAIFGFEILIGSIQITALILAASLTELTVNAELLRHNHDRLSEDITLREASIMELETTLEQQKQTLQENQEALSRSNQLKNCFFQAIAHDLRTTLMGMLMLHQNLLKKPGETLSVSRSLLQRLTEGGDRQLRKLNTLLEVANLDSNLRAIETEAINLALVLERVLEELQPDFQANEVCLTYHRPEKLPLVNADPQQMKRVFEHLLSNAIKHNPPGVEIQIQFQTHPNHEVCCSVTDNGVGITTEKLPYLFSLDPQASDCQTNRPLTGISLGLYQCHRILATHGGQLGVESHLTQGSRFWLCLPEYRSPSPSVNLS</sequence>
<dbReference type="SMART" id="SM00388">
    <property type="entry name" value="HisKA"/>
    <property type="match status" value="1"/>
</dbReference>
<evidence type="ECO:0000256" key="4">
    <source>
        <dbReference type="ARBA" id="ARBA00022475"/>
    </source>
</evidence>
<dbReference type="InterPro" id="IPR003594">
    <property type="entry name" value="HATPase_dom"/>
</dbReference>
<dbReference type="SUPFAM" id="SSF47384">
    <property type="entry name" value="Homodimeric domain of signal transducing histidine kinase"/>
    <property type="match status" value="1"/>
</dbReference>
<dbReference type="SUPFAM" id="SSF55874">
    <property type="entry name" value="ATPase domain of HSP90 chaperone/DNA topoisomerase II/histidine kinase"/>
    <property type="match status" value="1"/>
</dbReference>
<accession>A0A1L9QNW8</accession>